<reference evidence="2" key="2">
    <citation type="submission" date="2022-12" db="EMBL/GenBank/DDBJ databases">
        <title>Development of a Multilocus Sequence Typing Scheme for Bacteroides fragilis Based on Whole Genome Sequencing Data and Clinical Application.</title>
        <authorList>
            <person name="Nielsen F.D."/>
            <person name="Justesen U.S."/>
        </authorList>
    </citation>
    <scope>NUCLEOTIDE SEQUENCE</scope>
    <source>
        <strain evidence="2">BF_BC_VIB_DK_2012_57</strain>
    </source>
</reference>
<evidence type="ECO:0000256" key="1">
    <source>
        <dbReference type="SAM" id="Phobius"/>
    </source>
</evidence>
<keyword evidence="1" id="KW-0812">Transmembrane</keyword>
<dbReference type="Proteomes" id="UP001060330">
    <property type="component" value="Chromosome"/>
</dbReference>
<dbReference type="EMBL" id="JAPUAV010000007">
    <property type="protein sequence ID" value="MCZ2572147.1"/>
    <property type="molecule type" value="Genomic_DNA"/>
</dbReference>
<evidence type="ECO:0000313" key="4">
    <source>
        <dbReference type="Proteomes" id="UP001078742"/>
    </source>
</evidence>
<feature type="transmembrane region" description="Helical" evidence="1">
    <location>
        <begin position="12"/>
        <end position="27"/>
    </location>
</feature>
<dbReference type="RefSeq" id="WP_225481459.1">
    <property type="nucleotide sequence ID" value="NZ_CABKOU010000002.1"/>
</dbReference>
<accession>A0A9Q4P2E4</accession>
<sequence length="382" mass="43699">MVKKILVDKYDLFVLSSLIHYLINLLYMCEIRFLLFILFMGCLCACGRVDLKSPKTLFSSVSEISEVEWSIEADSLARVEGIQCNDSVLLVFDFYSGKSYSLFDIYSGKMISRLGSIGQGRDEIPLGVFGYIENNRFYIYYDQTGYIGKFNLDSCSVILDCPPVCLAKYKIPGAQISKIAVVNDSLFLGAGTYNAEYQYLLFDNKSNVIDSAVTIYNSNEANLNIYHKFLSNQGRLRKRPGKSQFVYSINNSSNIDFFEIKNNKINLIKSLRFNNPEYTPTQDGDYSRVLFSDNNVIGYIDIGVTDKYVYTLYTNKKICDNNTYNDLSSTTVLVFDWNGNPVKQYELSKEAYYITIDKTLQRMYAVVRKPDMGWTIVCYAID</sequence>
<dbReference type="Pfam" id="PF15869">
    <property type="entry name" value="TolB_like"/>
    <property type="match status" value="1"/>
</dbReference>
<evidence type="ECO:0000313" key="3">
    <source>
        <dbReference type="EMBL" id="UVR57340.1"/>
    </source>
</evidence>
<proteinExistence type="predicted"/>
<reference evidence="3" key="1">
    <citation type="submission" date="2022-08" db="EMBL/GenBank/DDBJ databases">
        <title>Genome Sequencing of Bacteroides fragilis Group Isolates with Nanopore Technology.</title>
        <authorList>
            <person name="Tisza M.J."/>
            <person name="Smith D."/>
            <person name="Dekker J.P."/>
        </authorList>
    </citation>
    <scope>NUCLEOTIDE SEQUENCE</scope>
    <source>
        <strain evidence="3">BFG-70</strain>
    </source>
</reference>
<name>A0A9Q4P2E4_BACFG</name>
<keyword evidence="2" id="KW-0449">Lipoprotein</keyword>
<dbReference type="EMBL" id="CP103216">
    <property type="protein sequence ID" value="UVR57340.1"/>
    <property type="molecule type" value="Genomic_DNA"/>
</dbReference>
<dbReference type="Proteomes" id="UP001078742">
    <property type="component" value="Unassembled WGS sequence"/>
</dbReference>
<dbReference type="AlphaFoldDB" id="A0A9Q4P2E4"/>
<gene>
    <name evidence="3" type="ORF">NXX45_04590</name>
    <name evidence="2" type="ORF">O1420_12140</name>
</gene>
<evidence type="ECO:0000313" key="2">
    <source>
        <dbReference type="EMBL" id="MCZ2572147.1"/>
    </source>
</evidence>
<keyword evidence="1" id="KW-0472">Membrane</keyword>
<protein>
    <submittedName>
        <fullName evidence="2">BF3164 family lipoprotein</fullName>
    </submittedName>
    <submittedName>
        <fullName evidence="3">TolB-like 6-bladed beta-propeller domain-containing protein</fullName>
    </submittedName>
</protein>
<keyword evidence="1" id="KW-1133">Transmembrane helix</keyword>
<organism evidence="2 4">
    <name type="scientific">Bacteroides fragilis</name>
    <dbReference type="NCBI Taxonomy" id="817"/>
    <lineage>
        <taxon>Bacteria</taxon>
        <taxon>Pseudomonadati</taxon>
        <taxon>Bacteroidota</taxon>
        <taxon>Bacteroidia</taxon>
        <taxon>Bacteroidales</taxon>
        <taxon>Bacteroidaceae</taxon>
        <taxon>Bacteroides</taxon>
    </lineage>
</organism>